<dbReference type="RefSeq" id="WP_130898137.1">
    <property type="nucleotide sequence ID" value="NZ_CP117459.1"/>
</dbReference>
<dbReference type="EMBL" id="LT629708">
    <property type="protein sequence ID" value="SDO94003.1"/>
    <property type="molecule type" value="Genomic_DNA"/>
</dbReference>
<evidence type="ECO:0000313" key="2">
    <source>
        <dbReference type="EMBL" id="SDO94003.1"/>
    </source>
</evidence>
<protein>
    <submittedName>
        <fullName evidence="2">Uncharacterized protein</fullName>
    </submittedName>
</protein>
<sequence length="99" mass="10721">MPINSNNHAYSGNTHSYAEATEPPTYYEAAKPPPAYTEKTSVHFKQPSHMAADDQPYGAETGIPTRRKQPGNDRNASLIGTHSARPSSTNRVLTQPAAV</sequence>
<gene>
    <name evidence="2" type="ORF">SAMN04490184_1846</name>
</gene>
<reference evidence="2 3" key="1">
    <citation type="submission" date="2016-10" db="EMBL/GenBank/DDBJ databases">
        <authorList>
            <person name="Varghese N."/>
            <person name="Submissions S."/>
        </authorList>
    </citation>
    <scope>NUCLEOTIDE SEQUENCE [LARGE SCALE GENOMIC DNA]</scope>
    <source>
        <strain evidence="2 3">BS2774</strain>
    </source>
</reference>
<proteinExistence type="predicted"/>
<dbReference type="Proteomes" id="UP000182654">
    <property type="component" value="Chromosome I"/>
</dbReference>
<organism evidence="2 3">
    <name type="scientific">Pseudomonas extremorientalis</name>
    <dbReference type="NCBI Taxonomy" id="169669"/>
    <lineage>
        <taxon>Bacteria</taxon>
        <taxon>Pseudomonadati</taxon>
        <taxon>Pseudomonadota</taxon>
        <taxon>Gammaproteobacteria</taxon>
        <taxon>Pseudomonadales</taxon>
        <taxon>Pseudomonadaceae</taxon>
        <taxon>Pseudomonas</taxon>
    </lineage>
</organism>
<feature type="region of interest" description="Disordered" evidence="1">
    <location>
        <begin position="47"/>
        <end position="99"/>
    </location>
</feature>
<evidence type="ECO:0000256" key="1">
    <source>
        <dbReference type="SAM" id="MobiDB-lite"/>
    </source>
</evidence>
<accession>A0ABY0SAU6</accession>
<name>A0ABY0SAU6_9PSED</name>
<keyword evidence="3" id="KW-1185">Reference proteome</keyword>
<feature type="compositionally biased region" description="Polar residues" evidence="1">
    <location>
        <begin position="72"/>
        <end position="93"/>
    </location>
</feature>
<evidence type="ECO:0000313" key="3">
    <source>
        <dbReference type="Proteomes" id="UP000182654"/>
    </source>
</evidence>